<organism evidence="1 2">
    <name type="scientific">Zarea fungicola</name>
    <dbReference type="NCBI Taxonomy" id="93591"/>
    <lineage>
        <taxon>Eukaryota</taxon>
        <taxon>Fungi</taxon>
        <taxon>Dikarya</taxon>
        <taxon>Ascomycota</taxon>
        <taxon>Pezizomycotina</taxon>
        <taxon>Sordariomycetes</taxon>
        <taxon>Hypocreomycetidae</taxon>
        <taxon>Hypocreales</taxon>
        <taxon>Cordycipitaceae</taxon>
        <taxon>Zarea</taxon>
    </lineage>
</organism>
<keyword evidence="2" id="KW-1185">Reference proteome</keyword>
<evidence type="ECO:0000313" key="2">
    <source>
        <dbReference type="Proteomes" id="UP001143910"/>
    </source>
</evidence>
<dbReference type="EMBL" id="JANJQO010000674">
    <property type="protein sequence ID" value="KAJ2975701.1"/>
    <property type="molecule type" value="Genomic_DNA"/>
</dbReference>
<name>A0ACC1NB38_9HYPO</name>
<protein>
    <submittedName>
        <fullName evidence="1">Uncharacterized protein</fullName>
    </submittedName>
</protein>
<comment type="caution">
    <text evidence="1">The sequence shown here is derived from an EMBL/GenBank/DDBJ whole genome shotgun (WGS) entry which is preliminary data.</text>
</comment>
<gene>
    <name evidence="1" type="ORF">NQ176_g5377</name>
</gene>
<evidence type="ECO:0000313" key="1">
    <source>
        <dbReference type="EMBL" id="KAJ2975701.1"/>
    </source>
</evidence>
<accession>A0ACC1NB38</accession>
<reference evidence="1" key="1">
    <citation type="submission" date="2022-08" db="EMBL/GenBank/DDBJ databases">
        <title>Genome Sequence of Lecanicillium fungicola.</title>
        <authorList>
            <person name="Buettner E."/>
        </authorList>
    </citation>
    <scope>NUCLEOTIDE SEQUENCE</scope>
    <source>
        <strain evidence="1">Babe33</strain>
    </source>
</reference>
<dbReference type="Proteomes" id="UP001143910">
    <property type="component" value="Unassembled WGS sequence"/>
</dbReference>
<sequence length="186" mass="20666">MRSVPSILLAVAYTATGIAASPASTAVEIEPDLFMTTYEFGQMALNSSFSIGGGSADASLTKRTHEQCWDNHLTAHQNQQDYEDDCDILIEGLRRASRRTRELEPKNSILYATSRSRCKIIVRNQSSCITKTLVDSWVGADARDTLNHCPNLSQCSGWGLVNNDRDLIYMLEPYEVAPPTYSPRCQ</sequence>
<proteinExistence type="predicted"/>